<accession>A0A0G2FIQ3</accession>
<comment type="caution">
    <text evidence="3">The sequence shown here is derived from an EMBL/GenBank/DDBJ whole genome shotgun (WGS) entry which is preliminary data.</text>
</comment>
<organism evidence="3 4">
    <name type="scientific">Diaporthe ampelina</name>
    <dbReference type="NCBI Taxonomy" id="1214573"/>
    <lineage>
        <taxon>Eukaryota</taxon>
        <taxon>Fungi</taxon>
        <taxon>Dikarya</taxon>
        <taxon>Ascomycota</taxon>
        <taxon>Pezizomycotina</taxon>
        <taxon>Sordariomycetes</taxon>
        <taxon>Sordariomycetidae</taxon>
        <taxon>Diaporthales</taxon>
        <taxon>Diaporthaceae</taxon>
        <taxon>Diaporthe</taxon>
    </lineage>
</organism>
<dbReference type="EMBL" id="LCUC01000220">
    <property type="protein sequence ID" value="KKY34001.1"/>
    <property type="molecule type" value="Genomic_DNA"/>
</dbReference>
<evidence type="ECO:0000256" key="2">
    <source>
        <dbReference type="SAM" id="SignalP"/>
    </source>
</evidence>
<evidence type="ECO:0000313" key="4">
    <source>
        <dbReference type="Proteomes" id="UP000034680"/>
    </source>
</evidence>
<feature type="chain" id="PRO_5002544096" description="Circumsporozoite protein" evidence="2">
    <location>
        <begin position="18"/>
        <end position="368"/>
    </location>
</feature>
<reference evidence="3 4" key="2">
    <citation type="submission" date="2015-05" db="EMBL/GenBank/DDBJ databases">
        <authorList>
            <person name="Morales-Cruz A."/>
            <person name="Amrine K.C."/>
            <person name="Cantu D."/>
        </authorList>
    </citation>
    <scope>NUCLEOTIDE SEQUENCE [LARGE SCALE GENOMIC DNA]</scope>
    <source>
        <strain evidence="3">DA912</strain>
    </source>
</reference>
<proteinExistence type="predicted"/>
<feature type="signal peptide" evidence="2">
    <location>
        <begin position="1"/>
        <end position="17"/>
    </location>
</feature>
<dbReference type="Proteomes" id="UP000034680">
    <property type="component" value="Unassembled WGS sequence"/>
</dbReference>
<sequence length="368" mass="35967">MMSRSIIFAALVAYTEARFSQEQVPVSAVSALSNFGNPGEAATLAGGIPGSLLAAANPCDKLTLADKIVTQLGTDQSVIDAAKGLVAAEQNFNPFVVSIPSICSDATLPATAELRGVVPLVDPAVTGSDVENANSKTSLTTPFDADGLSVAEIMAAQGFSNLTAVAADGTKAAAGGAAAGAATGAASGASGNVASGAAGNATADASNGNADAGSGGKKSCSSGKGKGSSDSDNAGADAGADAGSNANGAAVDNNNNNNDNGTAATGGQTSLAGADFGKCTPTMDFQFGRAGRKETEGTFLPTDTLVAQGQQDALNPNIITNRICDQLTNVCEANQAAKDACQSAKATIQGLGTKDATTATAFNQALGF</sequence>
<evidence type="ECO:0000256" key="1">
    <source>
        <dbReference type="SAM" id="MobiDB-lite"/>
    </source>
</evidence>
<dbReference type="STRING" id="1214573.A0A0G2FIQ3"/>
<name>A0A0G2FIQ3_9PEZI</name>
<keyword evidence="2" id="KW-0732">Signal</keyword>
<feature type="region of interest" description="Disordered" evidence="1">
    <location>
        <begin position="206"/>
        <end position="266"/>
    </location>
</feature>
<reference evidence="3 4" key="1">
    <citation type="submission" date="2015-05" db="EMBL/GenBank/DDBJ databases">
        <title>Distinctive expansion of gene families associated with plant cell wall degradation and secondary metabolism in the genomes of grapevine trunk pathogens.</title>
        <authorList>
            <person name="Lawrence D.P."/>
            <person name="Travadon R."/>
            <person name="Rolshausen P.E."/>
            <person name="Baumgartner K."/>
        </authorList>
    </citation>
    <scope>NUCLEOTIDE SEQUENCE [LARGE SCALE GENOMIC DNA]</scope>
    <source>
        <strain evidence="3">DA912</strain>
    </source>
</reference>
<dbReference type="AlphaFoldDB" id="A0A0G2FIQ3"/>
<keyword evidence="4" id="KW-1185">Reference proteome</keyword>
<gene>
    <name evidence="3" type="ORF">UCDDA912_g06032</name>
</gene>
<evidence type="ECO:0000313" key="3">
    <source>
        <dbReference type="EMBL" id="KKY34001.1"/>
    </source>
</evidence>
<protein>
    <recommendedName>
        <fullName evidence="5">Circumsporozoite protein</fullName>
    </recommendedName>
</protein>
<dbReference type="OrthoDB" id="2141239at2759"/>
<evidence type="ECO:0008006" key="5">
    <source>
        <dbReference type="Google" id="ProtNLM"/>
    </source>
</evidence>